<gene>
    <name evidence="2" type="ORF">OCU04_010686</name>
</gene>
<evidence type="ECO:0000313" key="3">
    <source>
        <dbReference type="Proteomes" id="UP001152300"/>
    </source>
</evidence>
<evidence type="ECO:0000313" key="2">
    <source>
        <dbReference type="EMBL" id="KAJ8060356.1"/>
    </source>
</evidence>
<dbReference type="EMBL" id="JAPEIS010000013">
    <property type="protein sequence ID" value="KAJ8060356.1"/>
    <property type="molecule type" value="Genomic_DNA"/>
</dbReference>
<proteinExistence type="predicted"/>
<dbReference type="PANTHER" id="PTHR42085">
    <property type="entry name" value="F-BOX DOMAIN-CONTAINING PROTEIN"/>
    <property type="match status" value="1"/>
</dbReference>
<accession>A0A9X0ACQ7</accession>
<protein>
    <submittedName>
        <fullName evidence="2">Uncharacterized protein</fullName>
    </submittedName>
</protein>
<dbReference type="PANTHER" id="PTHR42085:SF1">
    <property type="entry name" value="F-BOX DOMAIN-CONTAINING PROTEIN"/>
    <property type="match status" value="1"/>
</dbReference>
<name>A0A9X0ACQ7_9HELO</name>
<evidence type="ECO:0000256" key="1">
    <source>
        <dbReference type="SAM" id="MobiDB-lite"/>
    </source>
</evidence>
<dbReference type="Proteomes" id="UP001152300">
    <property type="component" value="Unassembled WGS sequence"/>
</dbReference>
<dbReference type="AlphaFoldDB" id="A0A9X0ACQ7"/>
<comment type="caution">
    <text evidence="2">The sequence shown here is derived from an EMBL/GenBank/DDBJ whole genome shotgun (WGS) entry which is preliminary data.</text>
</comment>
<reference evidence="2" key="1">
    <citation type="submission" date="2022-11" db="EMBL/GenBank/DDBJ databases">
        <title>Genome Resource of Sclerotinia nivalis Strain SnTB1, a Plant Pathogen Isolated from American Ginseng.</title>
        <authorList>
            <person name="Fan S."/>
        </authorList>
    </citation>
    <scope>NUCLEOTIDE SEQUENCE</scope>
    <source>
        <strain evidence="2">SnTB1</strain>
    </source>
</reference>
<dbReference type="OrthoDB" id="288942at2759"/>
<keyword evidence="3" id="KW-1185">Reference proteome</keyword>
<organism evidence="2 3">
    <name type="scientific">Sclerotinia nivalis</name>
    <dbReference type="NCBI Taxonomy" id="352851"/>
    <lineage>
        <taxon>Eukaryota</taxon>
        <taxon>Fungi</taxon>
        <taxon>Dikarya</taxon>
        <taxon>Ascomycota</taxon>
        <taxon>Pezizomycotina</taxon>
        <taxon>Leotiomycetes</taxon>
        <taxon>Helotiales</taxon>
        <taxon>Sclerotiniaceae</taxon>
        <taxon>Sclerotinia</taxon>
    </lineage>
</organism>
<dbReference type="InterPro" id="IPR038883">
    <property type="entry name" value="AN11006-like"/>
</dbReference>
<feature type="compositionally biased region" description="Polar residues" evidence="1">
    <location>
        <begin position="17"/>
        <end position="27"/>
    </location>
</feature>
<sequence length="400" mass="46766">MGSCLSGISPMVIKSSKPPNHSSTIMENQTSDDRLTLPYFAGGDDYSLTFHSCVTPPVAIHLKPTTPRLQILSPFYSGIIPAEVRFLIFSYVLTPTPIPDAQYYPNTNYTRPGFTCRTKLHVSLLRTCRRIYLETYHLPPTSISHVFWHERYPPSRTPNTEHRYFSRLPDYQLALVKSIHLHTQLYWLQDSFPGLTFQPFLQNITSLKITIRRGDWWWNERNEPLAINPCRGDADIFQMRQEMERSRRGETSNWLAGKWGTALTHMSKLEVFEMEFETSEDKREELRVIVGWARTWEFPMGERGVLSTRKSTDPRVRELGDVKTWEWRGEKVHWSDICPYCIGNTCHRTGPEEGKIGDKCRERKELMERKKGPMLVVMELEWKLRARPERGEEEVVERGR</sequence>
<feature type="region of interest" description="Disordered" evidence="1">
    <location>
        <begin position="1"/>
        <end position="27"/>
    </location>
</feature>